<dbReference type="SUPFAM" id="SSF55797">
    <property type="entry name" value="PR-1-like"/>
    <property type="match status" value="1"/>
</dbReference>
<sequence>MKKTNEKILVSALAGMTVLQGANATLMSVCAQENNETTHESVMNVKMSQKDELESKLNDSKKNVDEKTLALDSAKGAASVAKKQVEILESKQDEKNRLVQQDYQVSYDVIMNELQPMLDTISDLESQINDAKKDLDEKISVSQKASEDLDQAQKDLGLKKTELIELQNKLAGLGNVVDLKSKLEGAKEERDAVLTHLNSVQQDADVANAKLQDAYSEIGIADDALVEATFVYNEAVNTMAEKEAIVKEKQAIVDQFKDENGIEDAKTELDIAKGNLDDAKTFVDYKFSEMMNAQADYDNALDTYNRFEKDYENAKEEVNGAQINLNNANQKLESVQAEYDANQKEMEAKNNEILALNTQIADAQSEVDKAQTDYDKALNEYNSTSSPLEQAKKNLVDFESKYATELSRLTTGSKGYFESLGCSEDVLSVFKVDDSYQGEVAEYTHMGQAGDATSLENVKASIPYLREFNEIRKKEGLPELSVSMLMMAIAQVNANYAQVEGNHSSAYGTCENLAWGYGEAGTGASPFRGWYDYENKQYEAGNHKFSEVGHYLNIVHPANTITGFALQKVNGVYAQEFGEHNSFTKDVILSLDEFETSFNNYYNNLKSVNAQHKALKDAVNNVNGTTTKDDTALKNAESLLATKKNDLLNLQNQLNQTNSERDSLVVFATTKKNEMDQAKEDVDYAKVNVDRKKLDAASASEVLDNAKADVLAKENAKKDAESKLATAKQQVDALQATIDGLQDNIDNWDINKEKAKKALSIAEMDLCAAKEMESNAKENLLKATDAYNEAMKACEDAQAKADVTSAALLKAESSFNEKNSVYEKVQNAVLDYDQSSSRLESVKTELTEIEGHVDVLKKAQAELDQKISGLQSEIEDLNVSLTNQKSNALPYEQMKSLLDDVMDRGTQVDLSMVENDQVKALLIQLSMDVDDLKGIRKDLDEAKNVYVEKCNLYLDAKNDLLNAKDENSDAMKALNEYLNRETKPETVTSTNENINTGVDVNTWSSMMSAMLAGLGVVGVLHQKRKEDEE</sequence>
<dbReference type="InterPro" id="IPR014044">
    <property type="entry name" value="CAP_dom"/>
</dbReference>
<dbReference type="Proteomes" id="UP000265489">
    <property type="component" value="Unassembled WGS sequence"/>
</dbReference>
<dbReference type="AlphaFoldDB" id="A0A395WD35"/>
<dbReference type="Pfam" id="PF00188">
    <property type="entry name" value="CAP"/>
    <property type="match status" value="1"/>
</dbReference>
<dbReference type="PANTHER" id="PTHR32083:SF48">
    <property type="entry name" value="TRANS-GOLGI NETWORK-LOCALIZED SYP41-INTERACTING PROTEIN 1"/>
    <property type="match status" value="1"/>
</dbReference>
<feature type="coiled-coil region" evidence="2">
    <location>
        <begin position="121"/>
        <end position="169"/>
    </location>
</feature>
<name>A0A395WD35_9FIRM</name>
<keyword evidence="1 2" id="KW-0175">Coiled coil</keyword>
<evidence type="ECO:0000259" key="4">
    <source>
        <dbReference type="Pfam" id="PF00188"/>
    </source>
</evidence>
<feature type="coiled-coil region" evidence="2">
    <location>
        <begin position="633"/>
        <end position="660"/>
    </location>
</feature>
<feature type="coiled-coil region" evidence="2">
    <location>
        <begin position="290"/>
        <end position="408"/>
    </location>
</feature>
<accession>A0A395WD35</accession>
<feature type="chain" id="PRO_5038992012" description="SCP domain-containing protein" evidence="3">
    <location>
        <begin position="25"/>
        <end position="1029"/>
    </location>
</feature>
<keyword evidence="3" id="KW-0732">Signal</keyword>
<dbReference type="InterPro" id="IPR035940">
    <property type="entry name" value="CAP_sf"/>
</dbReference>
<dbReference type="Gene3D" id="1.20.120.330">
    <property type="entry name" value="Nucleotidyltransferases domain 2"/>
    <property type="match status" value="1"/>
</dbReference>
<evidence type="ECO:0000256" key="1">
    <source>
        <dbReference type="ARBA" id="ARBA00023054"/>
    </source>
</evidence>
<feature type="coiled-coil region" evidence="2">
    <location>
        <begin position="703"/>
        <end position="800"/>
    </location>
</feature>
<evidence type="ECO:0000313" key="6">
    <source>
        <dbReference type="Proteomes" id="UP000265489"/>
    </source>
</evidence>
<reference evidence="5 6" key="1">
    <citation type="submission" date="2018-08" db="EMBL/GenBank/DDBJ databases">
        <title>A genome reference for cultivated species of the human gut microbiota.</title>
        <authorList>
            <person name="Zou Y."/>
            <person name="Xue W."/>
            <person name="Luo G."/>
        </authorList>
    </citation>
    <scope>NUCLEOTIDE SEQUENCE [LARGE SCALE GENOMIC DNA]</scope>
    <source>
        <strain evidence="5 6">AF15-20</strain>
    </source>
</reference>
<comment type="caution">
    <text evidence="5">The sequence shown here is derived from an EMBL/GenBank/DDBJ whole genome shotgun (WGS) entry which is preliminary data.</text>
</comment>
<evidence type="ECO:0000256" key="3">
    <source>
        <dbReference type="SAM" id="SignalP"/>
    </source>
</evidence>
<feature type="signal peptide" evidence="3">
    <location>
        <begin position="1"/>
        <end position="24"/>
    </location>
</feature>
<evidence type="ECO:0000256" key="2">
    <source>
        <dbReference type="SAM" id="Coils"/>
    </source>
</evidence>
<proteinExistence type="predicted"/>
<evidence type="ECO:0000313" key="5">
    <source>
        <dbReference type="EMBL" id="RGU92344.1"/>
    </source>
</evidence>
<dbReference type="RefSeq" id="WP_118324990.1">
    <property type="nucleotide sequence ID" value="NZ_QRYH01000007.1"/>
</dbReference>
<feature type="domain" description="SCP" evidence="4">
    <location>
        <begin position="465"/>
        <end position="569"/>
    </location>
</feature>
<dbReference type="PANTHER" id="PTHR32083">
    <property type="entry name" value="CILIA AND FLAGELLA-ASSOCIATED PROTEIN 58-RELATED"/>
    <property type="match status" value="1"/>
</dbReference>
<feature type="coiled-coil region" evidence="2">
    <location>
        <begin position="43"/>
        <end position="91"/>
    </location>
</feature>
<dbReference type="Gene3D" id="3.40.33.10">
    <property type="entry name" value="CAP"/>
    <property type="match status" value="1"/>
</dbReference>
<dbReference type="GeneID" id="66579419"/>
<feature type="coiled-coil region" evidence="2">
    <location>
        <begin position="197"/>
        <end position="259"/>
    </location>
</feature>
<protein>
    <recommendedName>
        <fullName evidence="4">SCP domain-containing protein</fullName>
    </recommendedName>
</protein>
<gene>
    <name evidence="5" type="ORF">DWW32_05025</name>
</gene>
<dbReference type="SUPFAM" id="SSF57997">
    <property type="entry name" value="Tropomyosin"/>
    <property type="match status" value="1"/>
</dbReference>
<dbReference type="EMBL" id="QRYQ01000006">
    <property type="protein sequence ID" value="RGU92344.1"/>
    <property type="molecule type" value="Genomic_DNA"/>
</dbReference>
<feature type="coiled-coil region" evidence="2">
    <location>
        <begin position="853"/>
        <end position="887"/>
    </location>
</feature>
<dbReference type="GO" id="GO:0005856">
    <property type="term" value="C:cytoskeleton"/>
    <property type="evidence" value="ECO:0007669"/>
    <property type="project" value="TreeGrafter"/>
</dbReference>
<organism evidence="5 6">
    <name type="scientific">Holdemanella biformis</name>
    <dbReference type="NCBI Taxonomy" id="1735"/>
    <lineage>
        <taxon>Bacteria</taxon>
        <taxon>Bacillati</taxon>
        <taxon>Bacillota</taxon>
        <taxon>Erysipelotrichia</taxon>
        <taxon>Erysipelotrichales</taxon>
        <taxon>Erysipelotrichaceae</taxon>
        <taxon>Holdemanella</taxon>
    </lineage>
</organism>